<evidence type="ECO:0000313" key="3">
    <source>
        <dbReference type="Proteomes" id="UP000824120"/>
    </source>
</evidence>
<dbReference type="Proteomes" id="UP000824120">
    <property type="component" value="Chromosome 5"/>
</dbReference>
<evidence type="ECO:0000256" key="1">
    <source>
        <dbReference type="SAM" id="MobiDB-lite"/>
    </source>
</evidence>
<dbReference type="OrthoDB" id="10573779at2759"/>
<accession>A0A9J5Z4Y6</accession>
<name>A0A9J5Z4Y6_SOLCO</name>
<keyword evidence="3" id="KW-1185">Reference proteome</keyword>
<feature type="region of interest" description="Disordered" evidence="1">
    <location>
        <begin position="144"/>
        <end position="181"/>
    </location>
</feature>
<protein>
    <submittedName>
        <fullName evidence="2">Uncharacterized protein</fullName>
    </submittedName>
</protein>
<evidence type="ECO:0000313" key="2">
    <source>
        <dbReference type="EMBL" id="KAG5606118.1"/>
    </source>
</evidence>
<sequence length="266" mass="29767">MQQAPPTTCILSNILIHNNYADLAMQEHSNKNNAGESTNIEKSDHGVQTVERSRDDSPTESSHTRMKKLQKDHVTTTMNNKTPGIDLSLPLPHSPNERVTNGGNLTHVMHEGVQNDLYSDLRAPATTIQNIAKTILHVHEIQNGTQVPNNGKGGHNQADSTGAGTETNNQIQKKKGTTSIEGREEYNNIEEEIGEKTPNNKLRGKISKKKRQAIKRRQRVETGYRVIMQKINRKSKKLALAKVHKLKRMSILPCSLKMNLIKILNL</sequence>
<feature type="compositionally biased region" description="Basic and acidic residues" evidence="1">
    <location>
        <begin position="39"/>
        <end position="57"/>
    </location>
</feature>
<dbReference type="EMBL" id="JACXVP010000005">
    <property type="protein sequence ID" value="KAG5606118.1"/>
    <property type="molecule type" value="Genomic_DNA"/>
</dbReference>
<proteinExistence type="predicted"/>
<feature type="region of interest" description="Disordered" evidence="1">
    <location>
        <begin position="31"/>
        <end position="93"/>
    </location>
</feature>
<organism evidence="2 3">
    <name type="scientific">Solanum commersonii</name>
    <name type="common">Commerson's wild potato</name>
    <name type="synonym">Commerson's nightshade</name>
    <dbReference type="NCBI Taxonomy" id="4109"/>
    <lineage>
        <taxon>Eukaryota</taxon>
        <taxon>Viridiplantae</taxon>
        <taxon>Streptophyta</taxon>
        <taxon>Embryophyta</taxon>
        <taxon>Tracheophyta</taxon>
        <taxon>Spermatophyta</taxon>
        <taxon>Magnoliopsida</taxon>
        <taxon>eudicotyledons</taxon>
        <taxon>Gunneridae</taxon>
        <taxon>Pentapetalae</taxon>
        <taxon>asterids</taxon>
        <taxon>lamiids</taxon>
        <taxon>Solanales</taxon>
        <taxon>Solanaceae</taxon>
        <taxon>Solanoideae</taxon>
        <taxon>Solaneae</taxon>
        <taxon>Solanum</taxon>
    </lineage>
</organism>
<comment type="caution">
    <text evidence="2">The sequence shown here is derived from an EMBL/GenBank/DDBJ whole genome shotgun (WGS) entry which is preliminary data.</text>
</comment>
<feature type="compositionally biased region" description="Polar residues" evidence="1">
    <location>
        <begin position="157"/>
        <end position="171"/>
    </location>
</feature>
<gene>
    <name evidence="2" type="ORF">H5410_027610</name>
</gene>
<dbReference type="AlphaFoldDB" id="A0A9J5Z4Y6"/>
<reference evidence="2 3" key="1">
    <citation type="submission" date="2020-09" db="EMBL/GenBank/DDBJ databases">
        <title>De no assembly of potato wild relative species, Solanum commersonii.</title>
        <authorList>
            <person name="Cho K."/>
        </authorList>
    </citation>
    <scope>NUCLEOTIDE SEQUENCE [LARGE SCALE GENOMIC DNA]</scope>
    <source>
        <strain evidence="2">LZ3.2</strain>
        <tissue evidence="2">Leaf</tissue>
    </source>
</reference>